<evidence type="ECO:0000256" key="7">
    <source>
        <dbReference type="ARBA" id="ARBA00023187"/>
    </source>
</evidence>
<reference evidence="12 13" key="1">
    <citation type="submission" date="2024-07" db="EMBL/GenBank/DDBJ databases">
        <title>Chromosome-level genome assembly of the water stick insect Ranatra chinensis (Heteroptera: Nepidae).</title>
        <authorList>
            <person name="Liu X."/>
        </authorList>
    </citation>
    <scope>NUCLEOTIDE SEQUENCE [LARGE SCALE GENOMIC DNA]</scope>
    <source>
        <strain evidence="12">Cailab_2021Rc</strain>
        <tissue evidence="12">Muscle</tissue>
    </source>
</reference>
<dbReference type="InterPro" id="IPR029338">
    <property type="entry name" value="TSSC4"/>
</dbReference>
<evidence type="ECO:0000256" key="1">
    <source>
        <dbReference type="ARBA" id="ARBA00004123"/>
    </source>
</evidence>
<feature type="compositionally biased region" description="Basic and acidic residues" evidence="11">
    <location>
        <begin position="126"/>
        <end position="137"/>
    </location>
</feature>
<dbReference type="Pfam" id="PF15264">
    <property type="entry name" value="TSSC4"/>
    <property type="match status" value="1"/>
</dbReference>
<keyword evidence="8" id="KW-0539">Nucleus</keyword>
<dbReference type="GO" id="GO:0005681">
    <property type="term" value="C:spliceosomal complex"/>
    <property type="evidence" value="ECO:0007669"/>
    <property type="project" value="UniProtKB-KW"/>
</dbReference>
<evidence type="ECO:0000256" key="8">
    <source>
        <dbReference type="ARBA" id="ARBA00023242"/>
    </source>
</evidence>
<gene>
    <name evidence="12" type="ORF">AAG570_013360</name>
</gene>
<evidence type="ECO:0000256" key="9">
    <source>
        <dbReference type="ARBA" id="ARBA00035304"/>
    </source>
</evidence>
<keyword evidence="7" id="KW-0508">mRNA splicing</keyword>
<comment type="function">
    <text evidence="10">Protein associated with the U5 snRNP, during its maturation and its post-splicing recycling and which is required for spliceosomal tri-snRNP complex assembly in the nucleus. Has a molecular sequestering activity and transiently hinders SNRNP200 binding sites for constitutive splicing factors that intervene later during the assembly of the spliceosome and splicing. Together with its molecular sequestering activity, may also function as a molecular adapter and placeholder, coordinating the assembly of the U5 snRNP and its association with the U4/U6 di-snRNP.</text>
</comment>
<keyword evidence="5" id="KW-0507">mRNA processing</keyword>
<evidence type="ECO:0000256" key="6">
    <source>
        <dbReference type="ARBA" id="ARBA00022728"/>
    </source>
</evidence>
<sequence>MVKIVEPNYFLPTPSTSFNERQKNVFDELDKVSTSRTDNRYTEEELRNSEMRVARTVSGTRREMKKFRGQESIFKKPEVPPVPGQWKRKMPDFKTNPHKWTKYSLEDQDDMSDQSNRAAALSFLKEMSHRNESKPDSAEGSGQGPQRIVFNRHVNELQEAEAKQEAEEKPTFIGGKFVMPEYVVGQKTKPKKAAKKSVADTLVNVKLDHLLEEENVEEQ</sequence>
<organism evidence="12 13">
    <name type="scientific">Ranatra chinensis</name>
    <dbReference type="NCBI Taxonomy" id="642074"/>
    <lineage>
        <taxon>Eukaryota</taxon>
        <taxon>Metazoa</taxon>
        <taxon>Ecdysozoa</taxon>
        <taxon>Arthropoda</taxon>
        <taxon>Hexapoda</taxon>
        <taxon>Insecta</taxon>
        <taxon>Pterygota</taxon>
        <taxon>Neoptera</taxon>
        <taxon>Paraneoptera</taxon>
        <taxon>Hemiptera</taxon>
        <taxon>Heteroptera</taxon>
        <taxon>Panheteroptera</taxon>
        <taxon>Nepomorpha</taxon>
        <taxon>Nepidae</taxon>
        <taxon>Ranatrinae</taxon>
        <taxon>Ranatra</taxon>
    </lineage>
</organism>
<dbReference type="GO" id="GO:0008380">
    <property type="term" value="P:RNA splicing"/>
    <property type="evidence" value="ECO:0007669"/>
    <property type="project" value="UniProtKB-KW"/>
</dbReference>
<evidence type="ECO:0000256" key="10">
    <source>
        <dbReference type="ARBA" id="ARBA00045970"/>
    </source>
</evidence>
<keyword evidence="4" id="KW-0963">Cytoplasm</keyword>
<dbReference type="PANTHER" id="PTHR13445">
    <property type="entry name" value="TUMOR SUPPRESSING SUBTRANSFERABLE CANDIDATE 4 TSSC4"/>
    <property type="match status" value="1"/>
</dbReference>
<evidence type="ECO:0000256" key="4">
    <source>
        <dbReference type="ARBA" id="ARBA00022490"/>
    </source>
</evidence>
<keyword evidence="13" id="KW-1185">Reference proteome</keyword>
<protein>
    <recommendedName>
        <fullName evidence="9">U5 small nuclear ribonucleoprotein TSSC4</fullName>
    </recommendedName>
</protein>
<comment type="caution">
    <text evidence="12">The sequence shown here is derived from an EMBL/GenBank/DDBJ whole genome shotgun (WGS) entry which is preliminary data.</text>
</comment>
<dbReference type="Proteomes" id="UP001558652">
    <property type="component" value="Unassembled WGS sequence"/>
</dbReference>
<comment type="subcellular location">
    <subcellularLocation>
        <location evidence="2">Cytoplasm</location>
    </subcellularLocation>
    <subcellularLocation>
        <location evidence="1">Nucleus</location>
    </subcellularLocation>
</comment>
<evidence type="ECO:0000256" key="11">
    <source>
        <dbReference type="SAM" id="MobiDB-lite"/>
    </source>
</evidence>
<evidence type="ECO:0000256" key="2">
    <source>
        <dbReference type="ARBA" id="ARBA00004496"/>
    </source>
</evidence>
<evidence type="ECO:0000313" key="13">
    <source>
        <dbReference type="Proteomes" id="UP001558652"/>
    </source>
</evidence>
<dbReference type="GO" id="GO:0006397">
    <property type="term" value="P:mRNA processing"/>
    <property type="evidence" value="ECO:0007669"/>
    <property type="project" value="UniProtKB-KW"/>
</dbReference>
<proteinExistence type="inferred from homology"/>
<accession>A0ABD0YC81</accession>
<name>A0ABD0YC81_9HEMI</name>
<evidence type="ECO:0000256" key="5">
    <source>
        <dbReference type="ARBA" id="ARBA00022664"/>
    </source>
</evidence>
<dbReference type="GO" id="GO:0005737">
    <property type="term" value="C:cytoplasm"/>
    <property type="evidence" value="ECO:0007669"/>
    <property type="project" value="UniProtKB-SubCell"/>
</dbReference>
<evidence type="ECO:0000313" key="12">
    <source>
        <dbReference type="EMBL" id="KAL1128826.1"/>
    </source>
</evidence>
<feature type="compositionally biased region" description="Basic and acidic residues" evidence="11">
    <location>
        <begin position="60"/>
        <end position="78"/>
    </location>
</feature>
<dbReference type="EMBL" id="JBFDAA010000009">
    <property type="protein sequence ID" value="KAL1128826.1"/>
    <property type="molecule type" value="Genomic_DNA"/>
</dbReference>
<dbReference type="PANTHER" id="PTHR13445:SF3">
    <property type="entry name" value="U5 SMALL NUCLEAR RIBONUCLEOPROTEIN TSSC4"/>
    <property type="match status" value="1"/>
</dbReference>
<keyword evidence="6" id="KW-0747">Spliceosome</keyword>
<feature type="region of interest" description="Disordered" evidence="11">
    <location>
        <begin position="56"/>
        <end position="150"/>
    </location>
</feature>
<dbReference type="AlphaFoldDB" id="A0ABD0YC81"/>
<comment type="similarity">
    <text evidence="3">Belongs to the TSSC4 family.</text>
</comment>
<evidence type="ECO:0000256" key="3">
    <source>
        <dbReference type="ARBA" id="ARBA00010362"/>
    </source>
</evidence>